<dbReference type="AlphaFoldDB" id="A0A4S8L0W3"/>
<sequence length="393" mass="43755">MEALRTEIATATGKLGREKQNVAGIVLIAGNKSGPSIREAHGYKYLAADSVPIDLDTTFWMASCTKLMTTVAALQLVERGIVDLDEDITRVLHEWKNPMVLAGSDDDGKPITRPAKNKMTLRQLLTHSAGMGYDQSIDKYRQAVGLSLGGQTLAEKSVCPLLFEPGEGWEYSYSIDWVGVVIERLGGYGRLEEYMSKNIWDPLGINSATFRLNEHEDVRSNLMQILTRDEHGKLKVDPVDWTPESSVYDAGGAGLCIKPIEYAKLLAALVRNDGTILKRETVELKFTPQLPNPKYLIDYLKASPDSHTMVQTLPVDTNWNWGFGGLLRMKDVAGKRKAYSLSWSGLPNPHWWIDRSSDIFGMYATQITPYGDKATTDLLSRFEEAVYKEASST</sequence>
<comment type="similarity">
    <text evidence="1">Belongs to the class-A beta-lactamase family.</text>
</comment>
<evidence type="ECO:0000313" key="4">
    <source>
        <dbReference type="EMBL" id="THU82042.1"/>
    </source>
</evidence>
<dbReference type="InterPro" id="IPR001466">
    <property type="entry name" value="Beta-lactam-related"/>
</dbReference>
<keyword evidence="2" id="KW-0378">Hydrolase</keyword>
<dbReference type="Pfam" id="PF00144">
    <property type="entry name" value="Beta-lactamase"/>
    <property type="match status" value="1"/>
</dbReference>
<name>A0A4S8L0W3_DENBC</name>
<organism evidence="4 5">
    <name type="scientific">Dendrothele bispora (strain CBS 962.96)</name>
    <dbReference type="NCBI Taxonomy" id="1314807"/>
    <lineage>
        <taxon>Eukaryota</taxon>
        <taxon>Fungi</taxon>
        <taxon>Dikarya</taxon>
        <taxon>Basidiomycota</taxon>
        <taxon>Agaricomycotina</taxon>
        <taxon>Agaricomycetes</taxon>
        <taxon>Agaricomycetidae</taxon>
        <taxon>Agaricales</taxon>
        <taxon>Agaricales incertae sedis</taxon>
        <taxon>Dendrothele</taxon>
    </lineage>
</organism>
<gene>
    <name evidence="4" type="ORF">K435DRAFT_463480</name>
</gene>
<dbReference type="Gene3D" id="3.40.710.10">
    <property type="entry name" value="DD-peptidase/beta-lactamase superfamily"/>
    <property type="match status" value="1"/>
</dbReference>
<evidence type="ECO:0000256" key="2">
    <source>
        <dbReference type="ARBA" id="ARBA00022801"/>
    </source>
</evidence>
<dbReference type="OrthoDB" id="428260at2759"/>
<evidence type="ECO:0000313" key="5">
    <source>
        <dbReference type="Proteomes" id="UP000297245"/>
    </source>
</evidence>
<dbReference type="InterPro" id="IPR050789">
    <property type="entry name" value="Diverse_Enzym_Activities"/>
</dbReference>
<dbReference type="PANTHER" id="PTHR43283">
    <property type="entry name" value="BETA-LACTAMASE-RELATED"/>
    <property type="match status" value="1"/>
</dbReference>
<proteinExistence type="inferred from homology"/>
<dbReference type="InterPro" id="IPR012338">
    <property type="entry name" value="Beta-lactam/transpept-like"/>
</dbReference>
<keyword evidence="5" id="KW-1185">Reference proteome</keyword>
<evidence type="ECO:0000259" key="3">
    <source>
        <dbReference type="Pfam" id="PF00144"/>
    </source>
</evidence>
<evidence type="ECO:0000256" key="1">
    <source>
        <dbReference type="ARBA" id="ARBA00009009"/>
    </source>
</evidence>
<reference evidence="4 5" key="1">
    <citation type="journal article" date="2019" name="Nat. Ecol. Evol.">
        <title>Megaphylogeny resolves global patterns of mushroom evolution.</title>
        <authorList>
            <person name="Varga T."/>
            <person name="Krizsan K."/>
            <person name="Foldi C."/>
            <person name="Dima B."/>
            <person name="Sanchez-Garcia M."/>
            <person name="Sanchez-Ramirez S."/>
            <person name="Szollosi G.J."/>
            <person name="Szarkandi J.G."/>
            <person name="Papp V."/>
            <person name="Albert L."/>
            <person name="Andreopoulos W."/>
            <person name="Angelini C."/>
            <person name="Antonin V."/>
            <person name="Barry K.W."/>
            <person name="Bougher N.L."/>
            <person name="Buchanan P."/>
            <person name="Buyck B."/>
            <person name="Bense V."/>
            <person name="Catcheside P."/>
            <person name="Chovatia M."/>
            <person name="Cooper J."/>
            <person name="Damon W."/>
            <person name="Desjardin D."/>
            <person name="Finy P."/>
            <person name="Geml J."/>
            <person name="Haridas S."/>
            <person name="Hughes K."/>
            <person name="Justo A."/>
            <person name="Karasinski D."/>
            <person name="Kautmanova I."/>
            <person name="Kiss B."/>
            <person name="Kocsube S."/>
            <person name="Kotiranta H."/>
            <person name="LaButti K.M."/>
            <person name="Lechner B.E."/>
            <person name="Liimatainen K."/>
            <person name="Lipzen A."/>
            <person name="Lukacs Z."/>
            <person name="Mihaltcheva S."/>
            <person name="Morgado L.N."/>
            <person name="Niskanen T."/>
            <person name="Noordeloos M.E."/>
            <person name="Ohm R.A."/>
            <person name="Ortiz-Santana B."/>
            <person name="Ovrebo C."/>
            <person name="Racz N."/>
            <person name="Riley R."/>
            <person name="Savchenko A."/>
            <person name="Shiryaev A."/>
            <person name="Soop K."/>
            <person name="Spirin V."/>
            <person name="Szebenyi C."/>
            <person name="Tomsovsky M."/>
            <person name="Tulloss R.E."/>
            <person name="Uehling J."/>
            <person name="Grigoriev I.V."/>
            <person name="Vagvolgyi C."/>
            <person name="Papp T."/>
            <person name="Martin F.M."/>
            <person name="Miettinen O."/>
            <person name="Hibbett D.S."/>
            <person name="Nagy L.G."/>
        </authorList>
    </citation>
    <scope>NUCLEOTIDE SEQUENCE [LARGE SCALE GENOMIC DNA]</scope>
    <source>
        <strain evidence="4 5">CBS 962.96</strain>
    </source>
</reference>
<protein>
    <submittedName>
        <fullName evidence="4">Beta-lactamase</fullName>
    </submittedName>
</protein>
<dbReference type="Proteomes" id="UP000297245">
    <property type="component" value="Unassembled WGS sequence"/>
</dbReference>
<accession>A0A4S8L0W3</accession>
<dbReference type="SUPFAM" id="SSF56601">
    <property type="entry name" value="beta-lactamase/transpeptidase-like"/>
    <property type="match status" value="1"/>
</dbReference>
<dbReference type="GO" id="GO:0016787">
    <property type="term" value="F:hydrolase activity"/>
    <property type="evidence" value="ECO:0007669"/>
    <property type="project" value="UniProtKB-KW"/>
</dbReference>
<feature type="domain" description="Beta-lactamase-related" evidence="3">
    <location>
        <begin position="18"/>
        <end position="377"/>
    </location>
</feature>
<dbReference type="PANTHER" id="PTHR43283:SF17">
    <property type="entry name" value="(LOVD), PUTATIVE (AFU_ORTHOLOGUE AFUA_5G00920)-RELATED"/>
    <property type="match status" value="1"/>
</dbReference>
<dbReference type="EMBL" id="ML179762">
    <property type="protein sequence ID" value="THU82042.1"/>
    <property type="molecule type" value="Genomic_DNA"/>
</dbReference>